<evidence type="ECO:0000313" key="3">
    <source>
        <dbReference type="Proteomes" id="UP000186110"/>
    </source>
</evidence>
<reference evidence="2 3" key="1">
    <citation type="submission" date="2017-01" db="EMBL/GenBank/DDBJ databases">
        <authorList>
            <person name="Mah S.A."/>
            <person name="Swanson W.J."/>
            <person name="Moy G.W."/>
            <person name="Vacquier V.D."/>
        </authorList>
    </citation>
    <scope>NUCLEOTIDE SEQUENCE [LARGE SCALE GENOMIC DNA]</scope>
    <source>
        <strain evidence="2 3">DSM 22694</strain>
    </source>
</reference>
<evidence type="ECO:0000313" key="2">
    <source>
        <dbReference type="EMBL" id="APW41461.1"/>
    </source>
</evidence>
<organism evidence="2 3">
    <name type="scientific">Rhodoferax saidenbachensis</name>
    <dbReference type="NCBI Taxonomy" id="1484693"/>
    <lineage>
        <taxon>Bacteria</taxon>
        <taxon>Pseudomonadati</taxon>
        <taxon>Pseudomonadota</taxon>
        <taxon>Betaproteobacteria</taxon>
        <taxon>Burkholderiales</taxon>
        <taxon>Comamonadaceae</taxon>
        <taxon>Rhodoferax</taxon>
    </lineage>
</organism>
<dbReference type="Proteomes" id="UP000186110">
    <property type="component" value="Chromosome"/>
</dbReference>
<accession>A0A1P8K6B7</accession>
<evidence type="ECO:0000259" key="1">
    <source>
        <dbReference type="Pfam" id="PF07987"/>
    </source>
</evidence>
<dbReference type="EMBL" id="CP019239">
    <property type="protein sequence ID" value="APW41461.1"/>
    <property type="molecule type" value="Genomic_DNA"/>
</dbReference>
<dbReference type="RefSeq" id="WP_037247602.1">
    <property type="nucleotide sequence ID" value="NZ_CP019239.1"/>
</dbReference>
<proteinExistence type="predicted"/>
<gene>
    <name evidence="2" type="ORF">RS694_02080</name>
</gene>
<dbReference type="eggNOG" id="COG4549">
    <property type="taxonomic scope" value="Bacteria"/>
</dbReference>
<dbReference type="Pfam" id="PF07987">
    <property type="entry name" value="DUF1775"/>
    <property type="match status" value="1"/>
</dbReference>
<dbReference type="CDD" id="cd08545">
    <property type="entry name" value="YcnI_like"/>
    <property type="match status" value="1"/>
</dbReference>
<sequence length="167" mass="17475">MWAAASFAHITLQDGAAAAGAGYRATLRVGHGCNGSPTTAIQVRIPAGFNGAQPMPKAGWTLSTRVGALEQPYESHGTRFAEGVLEITWTANGPANALPDAYYDEFVLRGTTPTKPGPLWFKVTQVCEKGSTAWTDVPATGTSTKDLKSPAALLEVLDIQAAGGHNH</sequence>
<dbReference type="InterPro" id="IPR012533">
    <property type="entry name" value="YcnI-copper_dom"/>
</dbReference>
<feature type="domain" description="YncI copper-binding" evidence="1">
    <location>
        <begin position="9"/>
        <end position="156"/>
    </location>
</feature>
<name>A0A1P8K6B7_9BURK</name>
<dbReference type="Gene3D" id="2.60.40.2230">
    <property type="entry name" value="Uncharacterised protein YcnI-like PF07987, DUF1775"/>
    <property type="match status" value="1"/>
</dbReference>
<protein>
    <submittedName>
        <fullName evidence="2">Nuclear export factor GLE1</fullName>
    </submittedName>
</protein>
<dbReference type="KEGG" id="rsb:RS694_02080"/>
<dbReference type="AlphaFoldDB" id="A0A1P8K6B7"/>
<dbReference type="STRING" id="1484693.RS694_02080"/>
<keyword evidence="3" id="KW-1185">Reference proteome</keyword>
<dbReference type="InterPro" id="IPR038507">
    <property type="entry name" value="YcnI-like_sf"/>
</dbReference>